<reference evidence="3" key="1">
    <citation type="submission" date="2023-03" db="EMBL/GenBank/DDBJ databases">
        <title>Massive genome expansion in bonnet fungi (Mycena s.s.) driven by repeated elements and novel gene families across ecological guilds.</title>
        <authorList>
            <consortium name="Lawrence Berkeley National Laboratory"/>
            <person name="Harder C.B."/>
            <person name="Miyauchi S."/>
            <person name="Viragh M."/>
            <person name="Kuo A."/>
            <person name="Thoen E."/>
            <person name="Andreopoulos B."/>
            <person name="Lu D."/>
            <person name="Skrede I."/>
            <person name="Drula E."/>
            <person name="Henrissat B."/>
            <person name="Morin E."/>
            <person name="Kohler A."/>
            <person name="Barry K."/>
            <person name="LaButti K."/>
            <person name="Morin E."/>
            <person name="Salamov A."/>
            <person name="Lipzen A."/>
            <person name="Mereny Z."/>
            <person name="Hegedus B."/>
            <person name="Baldrian P."/>
            <person name="Stursova M."/>
            <person name="Weitz H."/>
            <person name="Taylor A."/>
            <person name="Grigoriev I.V."/>
            <person name="Nagy L.G."/>
            <person name="Martin F."/>
            <person name="Kauserud H."/>
        </authorList>
    </citation>
    <scope>NUCLEOTIDE SEQUENCE</scope>
    <source>
        <strain evidence="3">9144</strain>
    </source>
</reference>
<dbReference type="InterPro" id="IPR019783">
    <property type="entry name" value="SDO1/SBDS_N"/>
</dbReference>
<dbReference type="Pfam" id="PF01172">
    <property type="entry name" value="SBDS_N"/>
    <property type="match status" value="1"/>
</dbReference>
<dbReference type="Gene3D" id="3.30.1250.10">
    <property type="entry name" value="Ribosome maturation protein SBDS, N-terminal domain"/>
    <property type="match status" value="1"/>
</dbReference>
<feature type="compositionally biased region" description="Basic and acidic residues" evidence="1">
    <location>
        <begin position="74"/>
        <end position="83"/>
    </location>
</feature>
<protein>
    <submittedName>
        <fullName evidence="3">DUF1960-domain-containing protein</fullName>
    </submittedName>
</protein>
<gene>
    <name evidence="3" type="ORF">GGX14DRAFT_412721</name>
</gene>
<dbReference type="AlphaFoldDB" id="A0AAD6YSL1"/>
<sequence>MTNPRKTNKVIYKPDPQSTDEYTVFVADVEKYKEWKEGAFDVFWSSQGAQGVLGKPSQQQLDTIFGNHDEDDDDGKHDDDKVVGKHRKRSDVDVVTEILKKGRMQGTDAVASHTFTGGNASRGNDNLSRGNDNRG</sequence>
<evidence type="ECO:0000259" key="2">
    <source>
        <dbReference type="Pfam" id="PF01172"/>
    </source>
</evidence>
<feature type="region of interest" description="Disordered" evidence="1">
    <location>
        <begin position="103"/>
        <end position="135"/>
    </location>
</feature>
<proteinExistence type="predicted"/>
<dbReference type="InterPro" id="IPR036786">
    <property type="entry name" value="Ribosome_mat_SBDS_N_sf"/>
</dbReference>
<comment type="caution">
    <text evidence="3">The sequence shown here is derived from an EMBL/GenBank/DDBJ whole genome shotgun (WGS) entry which is preliminary data.</text>
</comment>
<feature type="domain" description="Ribosome maturation protein SDO1/SBDS N-terminal" evidence="2">
    <location>
        <begin position="8"/>
        <end position="108"/>
    </location>
</feature>
<accession>A0AAD6YSL1</accession>
<dbReference type="Proteomes" id="UP001219525">
    <property type="component" value="Unassembled WGS sequence"/>
</dbReference>
<organism evidence="3 4">
    <name type="scientific">Mycena pura</name>
    <dbReference type="NCBI Taxonomy" id="153505"/>
    <lineage>
        <taxon>Eukaryota</taxon>
        <taxon>Fungi</taxon>
        <taxon>Dikarya</taxon>
        <taxon>Basidiomycota</taxon>
        <taxon>Agaricomycotina</taxon>
        <taxon>Agaricomycetes</taxon>
        <taxon>Agaricomycetidae</taxon>
        <taxon>Agaricales</taxon>
        <taxon>Marasmiineae</taxon>
        <taxon>Mycenaceae</taxon>
        <taxon>Mycena</taxon>
    </lineage>
</organism>
<feature type="region of interest" description="Disordered" evidence="1">
    <location>
        <begin position="51"/>
        <end position="88"/>
    </location>
</feature>
<dbReference type="EMBL" id="JARJCW010000002">
    <property type="protein sequence ID" value="KAJ7228327.1"/>
    <property type="molecule type" value="Genomic_DNA"/>
</dbReference>
<dbReference type="SUPFAM" id="SSF89895">
    <property type="entry name" value="FYSH domain"/>
    <property type="match status" value="1"/>
</dbReference>
<evidence type="ECO:0000313" key="4">
    <source>
        <dbReference type="Proteomes" id="UP001219525"/>
    </source>
</evidence>
<evidence type="ECO:0000313" key="3">
    <source>
        <dbReference type="EMBL" id="KAJ7228327.1"/>
    </source>
</evidence>
<feature type="compositionally biased region" description="Polar residues" evidence="1">
    <location>
        <begin position="113"/>
        <end position="135"/>
    </location>
</feature>
<name>A0AAD6YSL1_9AGAR</name>
<evidence type="ECO:0000256" key="1">
    <source>
        <dbReference type="SAM" id="MobiDB-lite"/>
    </source>
</evidence>
<keyword evidence="4" id="KW-1185">Reference proteome</keyword>